<evidence type="ECO:0000313" key="2">
    <source>
        <dbReference type="EMBL" id="RFA35672.1"/>
    </source>
</evidence>
<accession>A0A3E0WRS7</accession>
<proteinExistence type="predicted"/>
<dbReference type="Pfam" id="PF22790">
    <property type="entry name" value="YkoP"/>
    <property type="match status" value="1"/>
</dbReference>
<evidence type="ECO:0000259" key="1">
    <source>
        <dbReference type="Pfam" id="PF22790"/>
    </source>
</evidence>
<dbReference type="Proteomes" id="UP000256763">
    <property type="component" value="Unassembled WGS sequence"/>
</dbReference>
<dbReference type="AlphaFoldDB" id="A0A3E0WRS7"/>
<protein>
    <recommendedName>
        <fullName evidence="1">YkoP-like domain-containing protein</fullName>
    </recommendedName>
</protein>
<reference evidence="3" key="1">
    <citation type="submission" date="2017-05" db="EMBL/GenBank/DDBJ databases">
        <authorList>
            <person name="Sharma S."/>
            <person name="Sidhu C."/>
            <person name="Pinnaka A.K."/>
        </authorList>
    </citation>
    <scope>NUCLEOTIDE SEQUENCE [LARGE SCALE GENOMIC DNA]</scope>
    <source>
        <strain evidence="3">AK93</strain>
    </source>
</reference>
<gene>
    <name evidence="2" type="ORF">CAL65_12105</name>
</gene>
<keyword evidence="3" id="KW-1185">Reference proteome</keyword>
<dbReference type="InterPro" id="IPR054467">
    <property type="entry name" value="YkoP-like_dom"/>
</dbReference>
<comment type="caution">
    <text evidence="2">The sequence shown here is derived from an EMBL/GenBank/DDBJ whole genome shotgun (WGS) entry which is preliminary data.</text>
</comment>
<feature type="domain" description="YkoP-like" evidence="1">
    <location>
        <begin position="8"/>
        <end position="179"/>
    </location>
</feature>
<evidence type="ECO:0000313" key="3">
    <source>
        <dbReference type="Proteomes" id="UP000256763"/>
    </source>
</evidence>
<dbReference type="RefSeq" id="WP_116302435.1">
    <property type="nucleotide sequence ID" value="NZ_NFZV01000011.1"/>
</dbReference>
<name>A0A3E0WRS7_9GAMM</name>
<dbReference type="OrthoDB" id="7057694at2"/>
<dbReference type="EMBL" id="NFZW01000011">
    <property type="protein sequence ID" value="RFA35672.1"/>
    <property type="molecule type" value="Genomic_DNA"/>
</dbReference>
<sequence length="187" mass="21368">MTVPAWRVLNAAFRGIERVYCRFHRLEPVGSLIFIQRQRYRGPAKELVGGVRLEPGVPVAELHFNNSALSREQAARGRSHGGFVFARLLVTALQTLADKVQHDPELQNVAGFHGVTWIPPHGRKVGFEAEPLPLTWRARLRGAYLRVLLYAFNPATARRVGKRLQPYEFWLSREQLLEHFADGRKPR</sequence>
<organism evidence="2 3">
    <name type="scientific">Alkalilimnicola ehrlichii</name>
    <dbReference type="NCBI Taxonomy" id="351052"/>
    <lineage>
        <taxon>Bacteria</taxon>
        <taxon>Pseudomonadati</taxon>
        <taxon>Pseudomonadota</taxon>
        <taxon>Gammaproteobacteria</taxon>
        <taxon>Chromatiales</taxon>
        <taxon>Ectothiorhodospiraceae</taxon>
        <taxon>Alkalilimnicola</taxon>
    </lineage>
</organism>